<evidence type="ECO:0000313" key="2">
    <source>
        <dbReference type="EMBL" id="ERP39269.1"/>
    </source>
</evidence>
<evidence type="ECO:0000313" key="3">
    <source>
        <dbReference type="Proteomes" id="UP000017148"/>
    </source>
</evidence>
<gene>
    <name evidence="2" type="ORF">CALK_0060</name>
</gene>
<comment type="caution">
    <text evidence="2">The sequence shown here is derived from an EMBL/GenBank/DDBJ whole genome shotgun (WGS) entry which is preliminary data.</text>
</comment>
<dbReference type="RefSeq" id="WP_022635629.1">
    <property type="nucleotide sequence ID" value="NZ_ASJR01000001.1"/>
</dbReference>
<proteinExistence type="predicted"/>
<keyword evidence="1" id="KW-0175">Coiled coil</keyword>
<protein>
    <submittedName>
        <fullName evidence="2">Uncharacterized protein</fullName>
    </submittedName>
</protein>
<name>U7DA57_9BACT</name>
<dbReference type="STRING" id="1313304.CALK_0060"/>
<feature type="coiled-coil region" evidence="1">
    <location>
        <begin position="118"/>
        <end position="152"/>
    </location>
</feature>
<accession>U7DA57</accession>
<dbReference type="EMBL" id="ASJR01000001">
    <property type="protein sequence ID" value="ERP39269.1"/>
    <property type="molecule type" value="Genomic_DNA"/>
</dbReference>
<reference evidence="2 3" key="1">
    <citation type="journal article" date="2013" name="Environ. Microbiol.">
        <title>Genome analysis of Chitinivibrio alkaliphilus gen. nov., sp. nov., a novel extremely haloalkaliphilic anaerobic chitinolytic bacterium from the candidate phylum Termite Group 3.</title>
        <authorList>
            <person name="Sorokin D.Y."/>
            <person name="Gumerov V.M."/>
            <person name="Rakitin A.L."/>
            <person name="Beletsky A.V."/>
            <person name="Damste J.S."/>
            <person name="Muyzer G."/>
            <person name="Mardanov A.V."/>
            <person name="Ravin N.V."/>
        </authorList>
    </citation>
    <scope>NUCLEOTIDE SEQUENCE [LARGE SCALE GENOMIC DNA]</scope>
    <source>
        <strain evidence="2 3">ACht1</strain>
    </source>
</reference>
<dbReference type="Proteomes" id="UP000017148">
    <property type="component" value="Unassembled WGS sequence"/>
</dbReference>
<organism evidence="2 3">
    <name type="scientific">Chitinivibrio alkaliphilus ACht1</name>
    <dbReference type="NCBI Taxonomy" id="1313304"/>
    <lineage>
        <taxon>Bacteria</taxon>
        <taxon>Pseudomonadati</taxon>
        <taxon>Fibrobacterota</taxon>
        <taxon>Chitinivibrionia</taxon>
        <taxon>Chitinivibrionales</taxon>
        <taxon>Chitinivibrionaceae</taxon>
        <taxon>Chitinivibrio</taxon>
    </lineage>
</organism>
<dbReference type="AlphaFoldDB" id="U7DA57"/>
<keyword evidence="3" id="KW-1185">Reference proteome</keyword>
<sequence>MDTITSDTQKQPERIFPFHKDEQDEVPRTAYELAENLLEQEEKNAKNALGHLWRLKSSMGDHGGGDETISMLIEHYQNKIDLLRDQRITLLSVTEDSKNLMDEQEQSQRELRRIRGGIQKCTEGIQTLQTKKEELEHKEAELELITSQIEKELILNNKRVVNGLYEVVHPTDDMGESALEDTDSFFRETVPEKPLDVFPVIHHNASLPVVAVKAPSGQILSHYYIQKTAVPRKYLMVSTFHVVSLSLRSKCIIGNLRNFCFFLFRIRYTEYGKTTLLSLSTASMRFLIQKVLNCSKNPYVPMSSLR</sequence>
<evidence type="ECO:0000256" key="1">
    <source>
        <dbReference type="SAM" id="Coils"/>
    </source>
</evidence>